<keyword evidence="2" id="KW-1185">Reference proteome</keyword>
<dbReference type="EMBL" id="BGPR01002611">
    <property type="protein sequence ID" value="GBM76290.1"/>
    <property type="molecule type" value="Genomic_DNA"/>
</dbReference>
<proteinExistence type="predicted"/>
<accession>A0A4Y2IFE6</accession>
<gene>
    <name evidence="1" type="ORF">AVEN_81840_1</name>
</gene>
<protein>
    <submittedName>
        <fullName evidence="1">Uncharacterized protein</fullName>
    </submittedName>
</protein>
<evidence type="ECO:0000313" key="2">
    <source>
        <dbReference type="Proteomes" id="UP000499080"/>
    </source>
</evidence>
<reference evidence="1 2" key="1">
    <citation type="journal article" date="2019" name="Sci. Rep.">
        <title>Orb-weaving spider Araneus ventricosus genome elucidates the spidroin gene catalogue.</title>
        <authorList>
            <person name="Kono N."/>
            <person name="Nakamura H."/>
            <person name="Ohtoshi R."/>
            <person name="Moran D.A.P."/>
            <person name="Shinohara A."/>
            <person name="Yoshida Y."/>
            <person name="Fujiwara M."/>
            <person name="Mori M."/>
            <person name="Tomita M."/>
            <person name="Arakawa K."/>
        </authorList>
    </citation>
    <scope>NUCLEOTIDE SEQUENCE [LARGE SCALE GENOMIC DNA]</scope>
</reference>
<comment type="caution">
    <text evidence="1">The sequence shown here is derived from an EMBL/GenBank/DDBJ whole genome shotgun (WGS) entry which is preliminary data.</text>
</comment>
<evidence type="ECO:0000313" key="1">
    <source>
        <dbReference type="EMBL" id="GBM76290.1"/>
    </source>
</evidence>
<dbReference type="AlphaFoldDB" id="A0A4Y2IFE6"/>
<sequence>MPRLGRRNEVAENSKRVFEVCVGEENGKRNFSPKEEIVAFLPNPNESPSICGSESDGPLLTNARFLFPLPFLTRGGDLREWGLEIGDLSHWPSFFLPMIFGNS</sequence>
<organism evidence="1 2">
    <name type="scientific">Araneus ventricosus</name>
    <name type="common">Orbweaver spider</name>
    <name type="synonym">Epeira ventricosa</name>
    <dbReference type="NCBI Taxonomy" id="182803"/>
    <lineage>
        <taxon>Eukaryota</taxon>
        <taxon>Metazoa</taxon>
        <taxon>Ecdysozoa</taxon>
        <taxon>Arthropoda</taxon>
        <taxon>Chelicerata</taxon>
        <taxon>Arachnida</taxon>
        <taxon>Araneae</taxon>
        <taxon>Araneomorphae</taxon>
        <taxon>Entelegynae</taxon>
        <taxon>Araneoidea</taxon>
        <taxon>Araneidae</taxon>
        <taxon>Araneus</taxon>
    </lineage>
</organism>
<dbReference type="Proteomes" id="UP000499080">
    <property type="component" value="Unassembled WGS sequence"/>
</dbReference>
<name>A0A4Y2IFE6_ARAVE</name>